<comment type="caution">
    <text evidence="1">The sequence shown here is derived from an EMBL/GenBank/DDBJ whole genome shotgun (WGS) entry which is preliminary data.</text>
</comment>
<dbReference type="EMBL" id="VBPA01000088">
    <property type="protein sequence ID" value="TMQ71939.1"/>
    <property type="molecule type" value="Genomic_DNA"/>
</dbReference>
<gene>
    <name evidence="1" type="ORF">E6K80_04150</name>
</gene>
<reference evidence="1 2" key="1">
    <citation type="journal article" date="2019" name="Nat. Microbiol.">
        <title>Mediterranean grassland soil C-N compound turnover is dependent on rainfall and depth, and is mediated by genomically divergent microorganisms.</title>
        <authorList>
            <person name="Diamond S."/>
            <person name="Andeer P.F."/>
            <person name="Li Z."/>
            <person name="Crits-Christoph A."/>
            <person name="Burstein D."/>
            <person name="Anantharaman K."/>
            <person name="Lane K.R."/>
            <person name="Thomas B.C."/>
            <person name="Pan C."/>
            <person name="Northen T.R."/>
            <person name="Banfield J.F."/>
        </authorList>
    </citation>
    <scope>NUCLEOTIDE SEQUENCE [LARGE SCALE GENOMIC DNA]</scope>
    <source>
        <strain evidence="1">WS_10</strain>
    </source>
</reference>
<name>A0A538U8A8_UNCEI</name>
<dbReference type="Proteomes" id="UP000319836">
    <property type="component" value="Unassembled WGS sequence"/>
</dbReference>
<dbReference type="AlphaFoldDB" id="A0A538U8A8"/>
<sequence>MAFALVLGIVVLSLIAIAAALGRSRAVRFRFEEHEDHVVLEIDREVQSDDAVRITMSALREAVRLKLLSDYKRILVDVRRASVEDESAFWLLVGGLGPLFLSDGMRIALLCRPRTPIGKRFRESALAPCFASQAEALTFLRSAEIAPRVTLDRDWVESLLLARRPSAPRLRKAA</sequence>
<accession>A0A538U8A8</accession>
<evidence type="ECO:0008006" key="3">
    <source>
        <dbReference type="Google" id="ProtNLM"/>
    </source>
</evidence>
<protein>
    <recommendedName>
        <fullName evidence="3">STAS domain-containing protein</fullName>
    </recommendedName>
</protein>
<proteinExistence type="predicted"/>
<evidence type="ECO:0000313" key="2">
    <source>
        <dbReference type="Proteomes" id="UP000319836"/>
    </source>
</evidence>
<evidence type="ECO:0000313" key="1">
    <source>
        <dbReference type="EMBL" id="TMQ71939.1"/>
    </source>
</evidence>
<organism evidence="1 2">
    <name type="scientific">Eiseniibacteriota bacterium</name>
    <dbReference type="NCBI Taxonomy" id="2212470"/>
    <lineage>
        <taxon>Bacteria</taxon>
        <taxon>Candidatus Eiseniibacteriota</taxon>
    </lineage>
</organism>